<keyword evidence="3 7" id="KW-1134">Transmembrane beta strand</keyword>
<accession>A0A1V9FKR5</accession>
<dbReference type="NCBIfam" id="TIGR04056">
    <property type="entry name" value="OMP_RagA_SusC"/>
    <property type="match status" value="1"/>
</dbReference>
<evidence type="ECO:0000256" key="8">
    <source>
        <dbReference type="SAM" id="SignalP"/>
    </source>
</evidence>
<dbReference type="InterPro" id="IPR039426">
    <property type="entry name" value="TonB-dep_rcpt-like"/>
</dbReference>
<keyword evidence="4 7" id="KW-0812">Transmembrane</keyword>
<evidence type="ECO:0000256" key="4">
    <source>
        <dbReference type="ARBA" id="ARBA00022692"/>
    </source>
</evidence>
<dbReference type="InterPro" id="IPR012910">
    <property type="entry name" value="Plug_dom"/>
</dbReference>
<gene>
    <name evidence="10" type="ORF">A4R26_22100</name>
</gene>
<dbReference type="NCBIfam" id="TIGR04057">
    <property type="entry name" value="SusC_RagA_signa"/>
    <property type="match status" value="1"/>
</dbReference>
<dbReference type="InterPro" id="IPR037066">
    <property type="entry name" value="Plug_dom_sf"/>
</dbReference>
<proteinExistence type="inferred from homology"/>
<comment type="caution">
    <text evidence="10">The sequence shown here is derived from an EMBL/GenBank/DDBJ whole genome shotgun (WGS) entry which is preliminary data.</text>
</comment>
<sequence length="1039" mass="113130">MKNSIALRRNVLLISLLNLFAIFSFAQNNFPVTGKITDNTGAPVQGVSVQVKGTQIGTSTNKDGTFTINAPSGNSVLVFSSVGFATKEQPIANNSSMNVTLAAADNSMDQVVVIGYGAVKKRDVTGAVAGINEKDIKSRPVNDALQAMQGKVAGVDISSTERPGTVATVNVRGVRSLTASNSPLYVVDGIPLMTGGIEYLNPNDIESIDVLKDASATAIYGSRGANGVVIVTTKQGKAGKTTLSLNLATTAEKLVNRMEMFNAADYITFRRWAYYYKNPAANPRGDQPNIAFDRQIFLATSDPSAWANIARGWASGTWDGSKVQTTDWFGMVTQTGITKNLTLSVSGGSEKAKVYGSFGYLNNTGTQKGQSFKRYNANVNVDVNATKWFSFGSNMTVAYSVQEYGQSRTGATTVQSSTSIFESARALFPYAVPYDSAGNRIINPGGDIAFKNVADEWTMNQDQRTILRAFGSFYGQIDLGSIYSPLKGLKYRLNFGPDFSTYRDGTYIDANSVISSGSNSASLSKAQTFSYTLDHLIYYNKTIGKHDIGLTLLGSQTKFKSDSSYIAANGIAFGSQRWNALSKSFIPAANLTGYTSGLTESQLQSLMARINYTFNGKYVLTASARRDGASQLAEGHKYSWFPSMAVAWKMNEENFMQNTTWVNDLKLRFGVGVTGNSAISPYATQGPLTSLFYPYISTVTPGAIPSLTFANQSLGWEKTTQYNAGVDFAILNRRIFGSVDVYTSSTKDLLMQMSIPTVTGYTTTYANVGQTANKGIDLSLTTANIRTKDFSWVTNASISWQKDKIVSLSNGKQDDINNNWFIGQPIEVIYNFKGAGIWHPEDSAAYRQFNANGTTFTAGSARPVDINDDKKIDPNRDRTIIGNTRPRWIVGMTNTFSYKNVEVSIFLYGRLKYLYNTGGEAQTARGTQRAINYYNENNMNAEYQKPIHTEATGDPYSVVLGFRDASFLKIRNISLGYTLTGNALKKTGLSNLKAYVQIANPGMVFSNIDWLDMDVVTVTPAFNGATFNRGITFGLNASF</sequence>
<evidence type="ECO:0000256" key="7">
    <source>
        <dbReference type="PROSITE-ProRule" id="PRU01360"/>
    </source>
</evidence>
<dbReference type="InterPro" id="IPR023997">
    <property type="entry name" value="TonB-dep_OMP_SusC/RagA_CS"/>
</dbReference>
<dbReference type="InterPro" id="IPR036942">
    <property type="entry name" value="Beta-barrel_TonB_sf"/>
</dbReference>
<dbReference type="GO" id="GO:0009279">
    <property type="term" value="C:cell outer membrane"/>
    <property type="evidence" value="ECO:0007669"/>
    <property type="project" value="UniProtKB-SubCell"/>
</dbReference>
<keyword evidence="5 7" id="KW-0472">Membrane</keyword>
<keyword evidence="8" id="KW-0732">Signal</keyword>
<dbReference type="SUPFAM" id="SSF49464">
    <property type="entry name" value="Carboxypeptidase regulatory domain-like"/>
    <property type="match status" value="1"/>
</dbReference>
<dbReference type="Gene3D" id="2.60.40.1120">
    <property type="entry name" value="Carboxypeptidase-like, regulatory domain"/>
    <property type="match status" value="1"/>
</dbReference>
<feature type="chain" id="PRO_5012506363" evidence="8">
    <location>
        <begin position="27"/>
        <end position="1039"/>
    </location>
</feature>
<evidence type="ECO:0000313" key="11">
    <source>
        <dbReference type="Proteomes" id="UP000192276"/>
    </source>
</evidence>
<evidence type="ECO:0000256" key="5">
    <source>
        <dbReference type="ARBA" id="ARBA00023136"/>
    </source>
</evidence>
<evidence type="ECO:0000256" key="6">
    <source>
        <dbReference type="ARBA" id="ARBA00023237"/>
    </source>
</evidence>
<evidence type="ECO:0000256" key="1">
    <source>
        <dbReference type="ARBA" id="ARBA00004571"/>
    </source>
</evidence>
<comment type="subcellular location">
    <subcellularLocation>
        <location evidence="1 7">Cell outer membrane</location>
        <topology evidence="1 7">Multi-pass membrane protein</topology>
    </subcellularLocation>
</comment>
<feature type="signal peptide" evidence="8">
    <location>
        <begin position="1"/>
        <end position="26"/>
    </location>
</feature>
<dbReference type="SUPFAM" id="SSF56935">
    <property type="entry name" value="Porins"/>
    <property type="match status" value="1"/>
</dbReference>
<dbReference type="Pfam" id="PF13715">
    <property type="entry name" value="CarbopepD_reg_2"/>
    <property type="match status" value="1"/>
</dbReference>
<dbReference type="Gene3D" id="2.170.130.10">
    <property type="entry name" value="TonB-dependent receptor, plug domain"/>
    <property type="match status" value="1"/>
</dbReference>
<dbReference type="PROSITE" id="PS52016">
    <property type="entry name" value="TONB_DEPENDENT_REC_3"/>
    <property type="match status" value="1"/>
</dbReference>
<keyword evidence="2 7" id="KW-0813">Transport</keyword>
<dbReference type="Gene3D" id="2.40.170.20">
    <property type="entry name" value="TonB-dependent receptor, beta-barrel domain"/>
    <property type="match status" value="1"/>
</dbReference>
<evidence type="ECO:0000256" key="3">
    <source>
        <dbReference type="ARBA" id="ARBA00022452"/>
    </source>
</evidence>
<dbReference type="AlphaFoldDB" id="A0A1V9FKR5"/>
<evidence type="ECO:0000259" key="9">
    <source>
        <dbReference type="Pfam" id="PF07715"/>
    </source>
</evidence>
<reference evidence="11" key="1">
    <citation type="submission" date="2016-04" db="EMBL/GenBank/DDBJ databases">
        <authorList>
            <person name="Chen L."/>
            <person name="Zhuang W."/>
            <person name="Wang G."/>
        </authorList>
    </citation>
    <scope>NUCLEOTIDE SEQUENCE [LARGE SCALE GENOMIC DNA]</scope>
    <source>
        <strain evidence="11">208</strain>
    </source>
</reference>
<dbReference type="InterPro" id="IPR023996">
    <property type="entry name" value="TonB-dep_OMP_SusC/RagA"/>
</dbReference>
<dbReference type="Pfam" id="PF07715">
    <property type="entry name" value="Plug"/>
    <property type="match status" value="1"/>
</dbReference>
<evidence type="ECO:0000313" key="10">
    <source>
        <dbReference type="EMBL" id="OQP58935.1"/>
    </source>
</evidence>
<dbReference type="InterPro" id="IPR008969">
    <property type="entry name" value="CarboxyPept-like_regulatory"/>
</dbReference>
<dbReference type="STRING" id="550983.A4R26_22100"/>
<organism evidence="10 11">
    <name type="scientific">Niastella populi</name>
    <dbReference type="NCBI Taxonomy" id="550983"/>
    <lineage>
        <taxon>Bacteria</taxon>
        <taxon>Pseudomonadati</taxon>
        <taxon>Bacteroidota</taxon>
        <taxon>Chitinophagia</taxon>
        <taxon>Chitinophagales</taxon>
        <taxon>Chitinophagaceae</taxon>
        <taxon>Niastella</taxon>
    </lineage>
</organism>
<dbReference type="Proteomes" id="UP000192276">
    <property type="component" value="Unassembled WGS sequence"/>
</dbReference>
<protein>
    <submittedName>
        <fullName evidence="10">SusC/RagA family protein</fullName>
    </submittedName>
</protein>
<evidence type="ECO:0000256" key="2">
    <source>
        <dbReference type="ARBA" id="ARBA00022448"/>
    </source>
</evidence>
<dbReference type="OrthoDB" id="9768177at2"/>
<comment type="similarity">
    <text evidence="7">Belongs to the TonB-dependent receptor family.</text>
</comment>
<keyword evidence="6 7" id="KW-0998">Cell outer membrane</keyword>
<dbReference type="EMBL" id="LWBP01000186">
    <property type="protein sequence ID" value="OQP58935.1"/>
    <property type="molecule type" value="Genomic_DNA"/>
</dbReference>
<name>A0A1V9FKR5_9BACT</name>
<keyword evidence="11" id="KW-1185">Reference proteome</keyword>
<feature type="domain" description="TonB-dependent receptor plug" evidence="9">
    <location>
        <begin position="120"/>
        <end position="228"/>
    </location>
</feature>